<accession>A0AAJ0G4H3</accession>
<proteinExistence type="predicted"/>
<sequence length="168" mass="18150">MRTFLGMNQMFQLPFTYHSAVEVEHLDGQVDGTPDDSEAAEGDGISARGAPRHDSQDSAKSSQVLEAINHHQRHVRTCDVPQANMISPPGPDDGRQDERGKTHFRCELAARALASPKPGRDLVNLGFSVHASGGGFIRSLKNPSIDDADDVANLGAKVGQRHYSQAKP</sequence>
<evidence type="ECO:0000256" key="1">
    <source>
        <dbReference type="SAM" id="MobiDB-lite"/>
    </source>
</evidence>
<gene>
    <name evidence="2" type="ORF">LTR09_012296</name>
</gene>
<evidence type="ECO:0000313" key="3">
    <source>
        <dbReference type="Proteomes" id="UP001271007"/>
    </source>
</evidence>
<keyword evidence="3" id="KW-1185">Reference proteome</keyword>
<protein>
    <submittedName>
        <fullName evidence="2">Uncharacterized protein</fullName>
    </submittedName>
</protein>
<comment type="caution">
    <text evidence="2">The sequence shown here is derived from an EMBL/GenBank/DDBJ whole genome shotgun (WGS) entry which is preliminary data.</text>
</comment>
<feature type="region of interest" description="Disordered" evidence="1">
    <location>
        <begin position="28"/>
        <end position="99"/>
    </location>
</feature>
<dbReference type="EMBL" id="JAWDJX010000108">
    <property type="protein sequence ID" value="KAK3046205.1"/>
    <property type="molecule type" value="Genomic_DNA"/>
</dbReference>
<name>A0AAJ0G4H3_9PEZI</name>
<dbReference type="AlphaFoldDB" id="A0AAJ0G4H3"/>
<dbReference type="Proteomes" id="UP001271007">
    <property type="component" value="Unassembled WGS sequence"/>
</dbReference>
<organism evidence="2 3">
    <name type="scientific">Extremus antarcticus</name>
    <dbReference type="NCBI Taxonomy" id="702011"/>
    <lineage>
        <taxon>Eukaryota</taxon>
        <taxon>Fungi</taxon>
        <taxon>Dikarya</taxon>
        <taxon>Ascomycota</taxon>
        <taxon>Pezizomycotina</taxon>
        <taxon>Dothideomycetes</taxon>
        <taxon>Dothideomycetidae</taxon>
        <taxon>Mycosphaerellales</taxon>
        <taxon>Extremaceae</taxon>
        <taxon>Extremus</taxon>
    </lineage>
</organism>
<evidence type="ECO:0000313" key="2">
    <source>
        <dbReference type="EMBL" id="KAK3046205.1"/>
    </source>
</evidence>
<reference evidence="2" key="1">
    <citation type="submission" date="2023-04" db="EMBL/GenBank/DDBJ databases">
        <title>Black Yeasts Isolated from many extreme environments.</title>
        <authorList>
            <person name="Coleine C."/>
            <person name="Stajich J.E."/>
            <person name="Selbmann L."/>
        </authorList>
    </citation>
    <scope>NUCLEOTIDE SEQUENCE</scope>
    <source>
        <strain evidence="2">CCFEE 5312</strain>
    </source>
</reference>